<evidence type="ECO:0000256" key="1">
    <source>
        <dbReference type="ARBA" id="ARBA00022737"/>
    </source>
</evidence>
<proteinExistence type="predicted"/>
<dbReference type="AlphaFoldDB" id="A0A845V4D9"/>
<dbReference type="EMBL" id="JAAGSC010000031">
    <property type="protein sequence ID" value="NDY94835.1"/>
    <property type="molecule type" value="Genomic_DNA"/>
</dbReference>
<feature type="repeat" description="TPR" evidence="3">
    <location>
        <begin position="148"/>
        <end position="181"/>
    </location>
</feature>
<dbReference type="Pfam" id="PF14559">
    <property type="entry name" value="TPR_19"/>
    <property type="match status" value="1"/>
</dbReference>
<feature type="repeat" description="TPR" evidence="3">
    <location>
        <begin position="44"/>
        <end position="77"/>
    </location>
</feature>
<dbReference type="RefSeq" id="WP_164210217.1">
    <property type="nucleotide sequence ID" value="NZ_JAAGSC010000031.1"/>
</dbReference>
<dbReference type="InterPro" id="IPR052346">
    <property type="entry name" value="O-mannosyl-transferase_TMTC"/>
</dbReference>
<organism evidence="5 6">
    <name type="scientific">Wenzhouxiangella limi</name>
    <dbReference type="NCBI Taxonomy" id="2707351"/>
    <lineage>
        <taxon>Bacteria</taxon>
        <taxon>Pseudomonadati</taxon>
        <taxon>Pseudomonadota</taxon>
        <taxon>Gammaproteobacteria</taxon>
        <taxon>Chromatiales</taxon>
        <taxon>Wenzhouxiangellaceae</taxon>
        <taxon>Wenzhouxiangella</taxon>
    </lineage>
</organism>
<dbReference type="Gene3D" id="1.25.40.10">
    <property type="entry name" value="Tetratricopeptide repeat domain"/>
    <property type="match status" value="1"/>
</dbReference>
<accession>A0A845V4D9</accession>
<keyword evidence="2 3" id="KW-0802">TPR repeat</keyword>
<feature type="signal peptide" evidence="4">
    <location>
        <begin position="1"/>
        <end position="21"/>
    </location>
</feature>
<evidence type="ECO:0000313" key="5">
    <source>
        <dbReference type="EMBL" id="NDY94835.1"/>
    </source>
</evidence>
<protein>
    <submittedName>
        <fullName evidence="5">Type IV pilus biogenesis/stability protein PilW</fullName>
    </submittedName>
</protein>
<feature type="chain" id="PRO_5032687528" evidence="4">
    <location>
        <begin position="22"/>
        <end position="263"/>
    </location>
</feature>
<dbReference type="PANTHER" id="PTHR44227:SF3">
    <property type="entry name" value="PROTEIN O-MANNOSYL-TRANSFERASE TMTC4"/>
    <property type="match status" value="1"/>
</dbReference>
<evidence type="ECO:0000256" key="2">
    <source>
        <dbReference type="ARBA" id="ARBA00022803"/>
    </source>
</evidence>
<evidence type="ECO:0000256" key="4">
    <source>
        <dbReference type="SAM" id="SignalP"/>
    </source>
</evidence>
<dbReference type="PANTHER" id="PTHR44227">
    <property type="match status" value="1"/>
</dbReference>
<dbReference type="Pfam" id="PF13181">
    <property type="entry name" value="TPR_8"/>
    <property type="match status" value="1"/>
</dbReference>
<dbReference type="SUPFAM" id="SSF81901">
    <property type="entry name" value="HCP-like"/>
    <property type="match status" value="1"/>
</dbReference>
<dbReference type="InterPro" id="IPR019734">
    <property type="entry name" value="TPR_rpt"/>
</dbReference>
<dbReference type="PROSITE" id="PS51257">
    <property type="entry name" value="PROKAR_LIPOPROTEIN"/>
    <property type="match status" value="1"/>
</dbReference>
<evidence type="ECO:0000313" key="6">
    <source>
        <dbReference type="Proteomes" id="UP000484885"/>
    </source>
</evidence>
<dbReference type="Proteomes" id="UP000484885">
    <property type="component" value="Unassembled WGS sequence"/>
</dbReference>
<dbReference type="PROSITE" id="PS50005">
    <property type="entry name" value="TPR"/>
    <property type="match status" value="3"/>
</dbReference>
<keyword evidence="6" id="KW-1185">Reference proteome</keyword>
<sequence length="263" mass="29454">MKCRLLRLPLLVGLLGLVVSCATTPSSSTNVRDGMDRVSPVRAAEVNTRLGIGYLERDELQLAIEKLQTALEHDDAHTPAYLTLALIYEQLGDTRQAGRYYREASRLAPIDGSTQNAYAVHLCRRGEFREANRHFQRAMEDPFYATPELAYGNAGACARRAGQLEQAETYLRQALEIDPNYADALFQLAALQLERGEAFRARAFLQRFESVAAADAATLMLGYRIEETLNNPGQAEQYAARLEQQFPDSAEVRELRGLRQEND</sequence>
<evidence type="ECO:0000256" key="3">
    <source>
        <dbReference type="PROSITE-ProRule" id="PRU00339"/>
    </source>
</evidence>
<name>A0A845V4D9_9GAMM</name>
<reference evidence="5 6" key="1">
    <citation type="submission" date="2020-02" db="EMBL/GenBank/DDBJ databases">
        <authorList>
            <person name="Zhang X.-Y."/>
        </authorList>
    </citation>
    <scope>NUCLEOTIDE SEQUENCE [LARGE SCALE GENOMIC DNA]</scope>
    <source>
        <strain evidence="5 6">C33</strain>
    </source>
</reference>
<dbReference type="InterPro" id="IPR013360">
    <property type="entry name" value="Pilus_4_PilW"/>
</dbReference>
<dbReference type="NCBIfam" id="TIGR02521">
    <property type="entry name" value="type_IV_pilW"/>
    <property type="match status" value="1"/>
</dbReference>
<dbReference type="InterPro" id="IPR011990">
    <property type="entry name" value="TPR-like_helical_dom_sf"/>
</dbReference>
<keyword evidence="1" id="KW-0677">Repeat</keyword>
<feature type="repeat" description="TPR" evidence="3">
    <location>
        <begin position="78"/>
        <end position="111"/>
    </location>
</feature>
<keyword evidence="4" id="KW-0732">Signal</keyword>
<comment type="caution">
    <text evidence="5">The sequence shown here is derived from an EMBL/GenBank/DDBJ whole genome shotgun (WGS) entry which is preliminary data.</text>
</comment>
<dbReference type="SMART" id="SM00028">
    <property type="entry name" value="TPR"/>
    <property type="match status" value="3"/>
</dbReference>
<gene>
    <name evidence="5" type="primary">pilW</name>
    <name evidence="5" type="ORF">G3I74_03725</name>
</gene>